<sequence length="181" mass="21349">MEYFLLDIYGAFNAIGVGFSYRNTCTRTFRGRTCEVKISEYNYHRLCRKVRARNHNMVNAVYTVGTMQEELERAAETPNAMWGMVRNRVNRRRYMRAAGGLRVVGKRIGIKNNIQVIRFEECFDEYVPYERQEYRSFLTREGKGIITISQNMGYLHGRPLSVTLDENVINRVLDPYIDKFY</sequence>
<evidence type="ECO:0000313" key="1">
    <source>
        <dbReference type="EMBL" id="CAG8618121.1"/>
    </source>
</evidence>
<dbReference type="OrthoDB" id="2422298at2759"/>
<accession>A0A9N9CXZ7</accession>
<reference evidence="1" key="1">
    <citation type="submission" date="2021-06" db="EMBL/GenBank/DDBJ databases">
        <authorList>
            <person name="Kallberg Y."/>
            <person name="Tangrot J."/>
            <person name="Rosling A."/>
        </authorList>
    </citation>
    <scope>NUCLEOTIDE SEQUENCE</scope>
    <source>
        <strain evidence="1">UK204</strain>
    </source>
</reference>
<evidence type="ECO:0000313" key="2">
    <source>
        <dbReference type="Proteomes" id="UP000789570"/>
    </source>
</evidence>
<gene>
    <name evidence="1" type="ORF">FCALED_LOCUS9415</name>
</gene>
<keyword evidence="2" id="KW-1185">Reference proteome</keyword>
<organism evidence="1 2">
    <name type="scientific">Funneliformis caledonium</name>
    <dbReference type="NCBI Taxonomy" id="1117310"/>
    <lineage>
        <taxon>Eukaryota</taxon>
        <taxon>Fungi</taxon>
        <taxon>Fungi incertae sedis</taxon>
        <taxon>Mucoromycota</taxon>
        <taxon>Glomeromycotina</taxon>
        <taxon>Glomeromycetes</taxon>
        <taxon>Glomerales</taxon>
        <taxon>Glomeraceae</taxon>
        <taxon>Funneliformis</taxon>
    </lineage>
</organism>
<proteinExistence type="predicted"/>
<protein>
    <submittedName>
        <fullName evidence="1">10227_t:CDS:1</fullName>
    </submittedName>
</protein>
<name>A0A9N9CXZ7_9GLOM</name>
<dbReference type="EMBL" id="CAJVPQ010003103">
    <property type="protein sequence ID" value="CAG8618121.1"/>
    <property type="molecule type" value="Genomic_DNA"/>
</dbReference>
<dbReference type="Proteomes" id="UP000789570">
    <property type="component" value="Unassembled WGS sequence"/>
</dbReference>
<dbReference type="AlphaFoldDB" id="A0A9N9CXZ7"/>
<comment type="caution">
    <text evidence="1">The sequence shown here is derived from an EMBL/GenBank/DDBJ whole genome shotgun (WGS) entry which is preliminary data.</text>
</comment>